<dbReference type="InterPro" id="IPR018484">
    <property type="entry name" value="FGGY_N"/>
</dbReference>
<dbReference type="GO" id="GO:0019301">
    <property type="term" value="P:rhamnose catabolic process"/>
    <property type="evidence" value="ECO:0007669"/>
    <property type="project" value="UniProtKB-UniRule"/>
</dbReference>
<evidence type="ECO:0000313" key="10">
    <source>
        <dbReference type="EMBL" id="QNO17313.1"/>
    </source>
</evidence>
<keyword evidence="2 10" id="KW-0808">Transferase</keyword>
<evidence type="ECO:0000256" key="4">
    <source>
        <dbReference type="ARBA" id="ARBA00022777"/>
    </source>
</evidence>
<dbReference type="InterPro" id="IPR050406">
    <property type="entry name" value="FGGY_Carb_Kinase"/>
</dbReference>
<evidence type="ECO:0000256" key="2">
    <source>
        <dbReference type="ARBA" id="ARBA00022679"/>
    </source>
</evidence>
<dbReference type="InterPro" id="IPR018485">
    <property type="entry name" value="FGGY_C"/>
</dbReference>
<dbReference type="CDD" id="cd07771">
    <property type="entry name" value="ASKHA_NBD_FGGY_RhaB-like"/>
    <property type="match status" value="1"/>
</dbReference>
<dbReference type="EC" id="2.7.1.5" evidence="7"/>
<accession>A0A7G9WF51</accession>
<keyword evidence="5" id="KW-0067">ATP-binding</keyword>
<dbReference type="Pfam" id="PF02782">
    <property type="entry name" value="FGGY_C"/>
    <property type="match status" value="1"/>
</dbReference>
<dbReference type="AlphaFoldDB" id="A0A7G9WF51"/>
<protein>
    <recommendedName>
        <fullName evidence="7">Rhamnulokinase</fullName>
        <ecNumber evidence="7">2.7.1.5</ecNumber>
    </recommendedName>
</protein>
<dbReference type="InterPro" id="IPR000577">
    <property type="entry name" value="Carb_kinase_FGGY"/>
</dbReference>
<dbReference type="PIRSF" id="PIRSF000538">
    <property type="entry name" value="GlpK"/>
    <property type="match status" value="1"/>
</dbReference>
<keyword evidence="6" id="KW-0684">Rhamnose metabolism</keyword>
<dbReference type="SUPFAM" id="SSF53067">
    <property type="entry name" value="Actin-like ATPase domain"/>
    <property type="match status" value="2"/>
</dbReference>
<feature type="domain" description="Carbohydrate kinase FGGY N-terminal" evidence="8">
    <location>
        <begin position="4"/>
        <end position="244"/>
    </location>
</feature>
<evidence type="ECO:0000259" key="8">
    <source>
        <dbReference type="Pfam" id="PF00370"/>
    </source>
</evidence>
<dbReference type="InterPro" id="IPR043129">
    <property type="entry name" value="ATPase_NBD"/>
</dbReference>
<proteinExistence type="inferred from homology"/>
<name>A0A7G9WF51_9FIRM</name>
<dbReference type="Pfam" id="PF00370">
    <property type="entry name" value="FGGY_N"/>
    <property type="match status" value="1"/>
</dbReference>
<evidence type="ECO:0000256" key="7">
    <source>
        <dbReference type="NCBIfam" id="TIGR02627"/>
    </source>
</evidence>
<dbReference type="GO" id="GO:0005524">
    <property type="term" value="F:ATP binding"/>
    <property type="evidence" value="ECO:0007669"/>
    <property type="project" value="UniProtKB-KW"/>
</dbReference>
<reference evidence="10 11" key="1">
    <citation type="submission" date="2020-08" db="EMBL/GenBank/DDBJ databases">
        <authorList>
            <person name="Ren C."/>
            <person name="Gu Y."/>
            <person name="Xu Y."/>
        </authorList>
    </citation>
    <scope>NUCLEOTIDE SEQUENCE [LARGE SCALE GENOMIC DNA]</scope>
    <source>
        <strain evidence="10 11">LBM18003</strain>
    </source>
</reference>
<keyword evidence="3" id="KW-0547">Nucleotide-binding</keyword>
<keyword evidence="11" id="KW-1185">Reference proteome</keyword>
<dbReference type="NCBIfam" id="TIGR02627">
    <property type="entry name" value="rhamnulo_kin"/>
    <property type="match status" value="1"/>
</dbReference>
<evidence type="ECO:0000259" key="9">
    <source>
        <dbReference type="Pfam" id="PF02782"/>
    </source>
</evidence>
<dbReference type="Gene3D" id="3.30.420.40">
    <property type="match status" value="2"/>
</dbReference>
<dbReference type="GO" id="GO:0008993">
    <property type="term" value="F:rhamnulokinase activity"/>
    <property type="evidence" value="ECO:0007669"/>
    <property type="project" value="UniProtKB-UniRule"/>
</dbReference>
<sequence>MQTYYLAVDIGASSGRHILGHVENGRMLLEEIYRFDNTQIRQNGHDCWNLPALRQHILTGMKQCRLLGKVPVSLGIDTWAVDYVLLNEKKELLGDAVAYRDKRTAGMEKYAEALVKPQELYARTGIQKQPFNTLYQLLAQKREHPEQLHQAAHFVMLPEYFNFCLTGKLQNEYTNATSTGLVNAHTKTWDAQLLFQFGLPEKIFGSLAVPGTCVGSLTEEVQQQVGFNCTVVLPATHDTGSAFLAVPTKDEHSVFISSGTWSLLGVENSEPVTTEASRKANFTNEGGAWYRFRYLKNIMGLWMIQSIRRELNGVSYVQKNGSQSSNTGKKWSFDELAAAAEASDYCGIVDVDDERFLAPESMTAAVQEVCRTSGQPAPETVNDIMRCVYRSLAACYADSIHQLQQLAQKDYSSIYIVGGGCKDAYLNQLTADAAGLPVFAGPVEGTALGNLMVQMIAAGEYCSLREARAAVCSSFKIQCFAPVQEKRSYTRIKEGVCL</sequence>
<dbReference type="InterPro" id="IPR013449">
    <property type="entry name" value="Rhamnulokinase"/>
</dbReference>
<dbReference type="EMBL" id="CP060696">
    <property type="protein sequence ID" value="QNO17313.1"/>
    <property type="molecule type" value="Genomic_DNA"/>
</dbReference>
<evidence type="ECO:0000256" key="6">
    <source>
        <dbReference type="ARBA" id="ARBA00023308"/>
    </source>
</evidence>
<dbReference type="KEGG" id="caml:H6X83_10200"/>
<evidence type="ECO:0000256" key="3">
    <source>
        <dbReference type="ARBA" id="ARBA00022741"/>
    </source>
</evidence>
<dbReference type="PANTHER" id="PTHR43095:SF5">
    <property type="entry name" value="XYLULOSE KINASE"/>
    <property type="match status" value="1"/>
</dbReference>
<keyword evidence="4 10" id="KW-0418">Kinase</keyword>
<dbReference type="RefSeq" id="WP_212506381.1">
    <property type="nucleotide sequence ID" value="NZ_CP060696.1"/>
</dbReference>
<evidence type="ECO:0000313" key="11">
    <source>
        <dbReference type="Proteomes" id="UP000516046"/>
    </source>
</evidence>
<comment type="similarity">
    <text evidence="1">Belongs to the FGGY kinase family.</text>
</comment>
<organism evidence="10 11">
    <name type="scientific">Caproicibacterium amylolyticum</name>
    <dbReference type="NCBI Taxonomy" id="2766537"/>
    <lineage>
        <taxon>Bacteria</taxon>
        <taxon>Bacillati</taxon>
        <taxon>Bacillota</taxon>
        <taxon>Clostridia</taxon>
        <taxon>Eubacteriales</taxon>
        <taxon>Oscillospiraceae</taxon>
        <taxon>Caproicibacterium</taxon>
    </lineage>
</organism>
<gene>
    <name evidence="10" type="primary">rhaB</name>
    <name evidence="10" type="ORF">H6X83_10200</name>
</gene>
<evidence type="ECO:0000256" key="1">
    <source>
        <dbReference type="ARBA" id="ARBA00009156"/>
    </source>
</evidence>
<evidence type="ECO:0000256" key="5">
    <source>
        <dbReference type="ARBA" id="ARBA00022840"/>
    </source>
</evidence>
<dbReference type="PANTHER" id="PTHR43095">
    <property type="entry name" value="SUGAR KINASE"/>
    <property type="match status" value="1"/>
</dbReference>
<dbReference type="Proteomes" id="UP000516046">
    <property type="component" value="Chromosome"/>
</dbReference>
<feature type="domain" description="Carbohydrate kinase FGGY C-terminal" evidence="9">
    <location>
        <begin position="255"/>
        <end position="458"/>
    </location>
</feature>